<gene>
    <name evidence="1" type="ORF">ACJIZ3_004899</name>
</gene>
<accession>A0ABD3S3B6</accession>
<evidence type="ECO:0000313" key="1">
    <source>
        <dbReference type="EMBL" id="KAL3818994.1"/>
    </source>
</evidence>
<dbReference type="Proteomes" id="UP001634393">
    <property type="component" value="Unassembled WGS sequence"/>
</dbReference>
<comment type="caution">
    <text evidence="1">The sequence shown here is derived from an EMBL/GenBank/DDBJ whole genome shotgun (WGS) entry which is preliminary data.</text>
</comment>
<proteinExistence type="predicted"/>
<name>A0ABD3S3B6_9LAMI</name>
<protein>
    <submittedName>
        <fullName evidence="1">Uncharacterized protein</fullName>
    </submittedName>
</protein>
<dbReference type="AlphaFoldDB" id="A0ABD3S3B6"/>
<reference evidence="1 2" key="1">
    <citation type="submission" date="2024-12" db="EMBL/GenBank/DDBJ databases">
        <title>The unique morphological basis and parallel evolutionary history of personate flowers in Penstemon.</title>
        <authorList>
            <person name="Depatie T.H."/>
            <person name="Wessinger C.A."/>
        </authorList>
    </citation>
    <scope>NUCLEOTIDE SEQUENCE [LARGE SCALE GENOMIC DNA]</scope>
    <source>
        <strain evidence="1">WTNN_2</strain>
        <tissue evidence="1">Leaf</tissue>
    </source>
</reference>
<dbReference type="EMBL" id="JBJXBP010000007">
    <property type="protein sequence ID" value="KAL3818994.1"/>
    <property type="molecule type" value="Genomic_DNA"/>
</dbReference>
<evidence type="ECO:0000313" key="2">
    <source>
        <dbReference type="Proteomes" id="UP001634393"/>
    </source>
</evidence>
<organism evidence="1 2">
    <name type="scientific">Penstemon smallii</name>
    <dbReference type="NCBI Taxonomy" id="265156"/>
    <lineage>
        <taxon>Eukaryota</taxon>
        <taxon>Viridiplantae</taxon>
        <taxon>Streptophyta</taxon>
        <taxon>Embryophyta</taxon>
        <taxon>Tracheophyta</taxon>
        <taxon>Spermatophyta</taxon>
        <taxon>Magnoliopsida</taxon>
        <taxon>eudicotyledons</taxon>
        <taxon>Gunneridae</taxon>
        <taxon>Pentapetalae</taxon>
        <taxon>asterids</taxon>
        <taxon>lamiids</taxon>
        <taxon>Lamiales</taxon>
        <taxon>Plantaginaceae</taxon>
        <taxon>Cheloneae</taxon>
        <taxon>Penstemon</taxon>
    </lineage>
</organism>
<sequence length="34" mass="4369">MKPEILDKDFRKQLTWNRIRKDQGKQTIWERWSH</sequence>
<keyword evidence="2" id="KW-1185">Reference proteome</keyword>